<proteinExistence type="inferred from homology"/>
<protein>
    <submittedName>
        <fullName evidence="4">Lytic transglycosylase, catalytic</fullName>
    </submittedName>
</protein>
<dbReference type="Gene3D" id="1.10.530.10">
    <property type="match status" value="1"/>
</dbReference>
<feature type="region of interest" description="Disordered" evidence="2">
    <location>
        <begin position="230"/>
        <end position="274"/>
    </location>
</feature>
<name>A0A2U3KMU7_9BACT</name>
<comment type="similarity">
    <text evidence="1">Belongs to the transglycosylase Slt family.</text>
</comment>
<dbReference type="AlphaFoldDB" id="A0A2U3KMU7"/>
<evidence type="ECO:0000313" key="5">
    <source>
        <dbReference type="Proteomes" id="UP000238701"/>
    </source>
</evidence>
<dbReference type="CDD" id="cd00254">
    <property type="entry name" value="LT-like"/>
    <property type="match status" value="1"/>
</dbReference>
<dbReference type="SUPFAM" id="SSF53955">
    <property type="entry name" value="Lysozyme-like"/>
    <property type="match status" value="1"/>
</dbReference>
<accession>A0A2U3KMU7</accession>
<feature type="region of interest" description="Disordered" evidence="2">
    <location>
        <begin position="80"/>
        <end position="105"/>
    </location>
</feature>
<dbReference type="OrthoDB" id="9815002at2"/>
<evidence type="ECO:0000313" key="4">
    <source>
        <dbReference type="EMBL" id="SPF40966.1"/>
    </source>
</evidence>
<organism evidence="4 5">
    <name type="scientific">Candidatus Sulfotelmatobacter kueseliae</name>
    <dbReference type="NCBI Taxonomy" id="2042962"/>
    <lineage>
        <taxon>Bacteria</taxon>
        <taxon>Pseudomonadati</taxon>
        <taxon>Acidobacteriota</taxon>
        <taxon>Terriglobia</taxon>
        <taxon>Terriglobales</taxon>
        <taxon>Candidatus Korobacteraceae</taxon>
        <taxon>Candidatus Sulfotelmatobacter</taxon>
    </lineage>
</organism>
<feature type="compositionally biased region" description="Polar residues" evidence="2">
    <location>
        <begin position="247"/>
        <end position="274"/>
    </location>
</feature>
<evidence type="ECO:0000256" key="1">
    <source>
        <dbReference type="ARBA" id="ARBA00007734"/>
    </source>
</evidence>
<dbReference type="PANTHER" id="PTHR37423:SF2">
    <property type="entry name" value="MEMBRANE-BOUND LYTIC MUREIN TRANSGLYCOSYLASE C"/>
    <property type="match status" value="1"/>
</dbReference>
<dbReference type="InterPro" id="IPR023346">
    <property type="entry name" value="Lysozyme-like_dom_sf"/>
</dbReference>
<dbReference type="PANTHER" id="PTHR37423">
    <property type="entry name" value="SOLUBLE LYTIC MUREIN TRANSGLYCOSYLASE-RELATED"/>
    <property type="match status" value="1"/>
</dbReference>
<dbReference type="Proteomes" id="UP000238701">
    <property type="component" value="Unassembled WGS sequence"/>
</dbReference>
<gene>
    <name evidence="4" type="ORF">SBA1_340007</name>
</gene>
<sequence>MRRFWSFRLRGAAIAIIAVAVLPCFAAEVAVLRNGFSIRYERREVVGDVTRLYVNADGSSYVDVPTAEIEHFEAAPELPAPSFLGTANDGRSERPGFPGRPNTDLGEVVNEASGRYRLDPDLVNSVIKAESGFNVRAVSPKGAQGLMQLMPGTASQLGVPNVFDPRANVEGGTKYLRELLERYNFDLVKALAAYNAGPQRVEQFGGVPPYYETRAYVARVVRDFNKKKVAQKAGSATGQKTAPAKATSAQGAASKGHNSGSVNQNKASAGQASE</sequence>
<dbReference type="Pfam" id="PF01464">
    <property type="entry name" value="SLT"/>
    <property type="match status" value="1"/>
</dbReference>
<evidence type="ECO:0000259" key="3">
    <source>
        <dbReference type="Pfam" id="PF01464"/>
    </source>
</evidence>
<dbReference type="InterPro" id="IPR008258">
    <property type="entry name" value="Transglycosylase_SLT_dom_1"/>
</dbReference>
<evidence type="ECO:0000256" key="2">
    <source>
        <dbReference type="SAM" id="MobiDB-lite"/>
    </source>
</evidence>
<feature type="domain" description="Transglycosylase SLT" evidence="3">
    <location>
        <begin position="108"/>
        <end position="203"/>
    </location>
</feature>
<dbReference type="EMBL" id="OMOD01000127">
    <property type="protein sequence ID" value="SPF40966.1"/>
    <property type="molecule type" value="Genomic_DNA"/>
</dbReference>
<reference evidence="5" key="1">
    <citation type="submission" date="2018-02" db="EMBL/GenBank/DDBJ databases">
        <authorList>
            <person name="Hausmann B."/>
        </authorList>
    </citation>
    <scope>NUCLEOTIDE SEQUENCE [LARGE SCALE GENOMIC DNA]</scope>
    <source>
        <strain evidence="5">Peat soil MAG SbA1</strain>
    </source>
</reference>